<dbReference type="Proteomes" id="UP000192678">
    <property type="component" value="Unassembled WGS sequence"/>
</dbReference>
<evidence type="ECO:0000313" key="1">
    <source>
        <dbReference type="EMBL" id="SMD00213.1"/>
    </source>
</evidence>
<dbReference type="RefSeq" id="WP_084290124.1">
    <property type="nucleotide sequence ID" value="NZ_FWYB01000008.1"/>
</dbReference>
<protein>
    <recommendedName>
        <fullName evidence="3">DUF3800 domain-containing protein</fullName>
    </recommendedName>
</protein>
<organism evidence="1 2">
    <name type="scientific">Pedobacter nyackensis</name>
    <dbReference type="NCBI Taxonomy" id="475255"/>
    <lineage>
        <taxon>Bacteria</taxon>
        <taxon>Pseudomonadati</taxon>
        <taxon>Bacteroidota</taxon>
        <taxon>Sphingobacteriia</taxon>
        <taxon>Sphingobacteriales</taxon>
        <taxon>Sphingobacteriaceae</taxon>
        <taxon>Pedobacter</taxon>
    </lineage>
</organism>
<evidence type="ECO:0000313" key="2">
    <source>
        <dbReference type="Proteomes" id="UP000192678"/>
    </source>
</evidence>
<dbReference type="EMBL" id="FWYB01000008">
    <property type="protein sequence ID" value="SMD00213.1"/>
    <property type="molecule type" value="Genomic_DNA"/>
</dbReference>
<sequence length="235" mass="27550">MNKRYFFIDESGDPIFYGSRKKLLVGTEGFQPFLLIGMIETDDRKMLRKAIIEFMNNIKTDIMYNSIPSVANEKGWYVHARSDHPEIRAKFFELLRTLEGYKAHVVIAKKDLSIFNRKHNGNPTEFYFDVLHHLLNGKLQTSDLHHCLYLSQRGNNTLHRFEEAVNKALEAGNVKYNNSGTYQLELVPSNEMPELSIIDYMMWAIQRKLLKGEKRYFEALRSKYGEIINLYQESI</sequence>
<gene>
    <name evidence="1" type="ORF">SAMN04488101_10811</name>
</gene>
<dbReference type="STRING" id="475255.SAMN04488101_10811"/>
<evidence type="ECO:0008006" key="3">
    <source>
        <dbReference type="Google" id="ProtNLM"/>
    </source>
</evidence>
<dbReference type="OrthoDB" id="277376at2"/>
<dbReference type="AlphaFoldDB" id="A0A1W2DS53"/>
<accession>A0A1W2DS53</accession>
<proteinExistence type="predicted"/>
<reference evidence="1 2" key="1">
    <citation type="submission" date="2017-04" db="EMBL/GenBank/DDBJ databases">
        <authorList>
            <person name="Afonso C.L."/>
            <person name="Miller P.J."/>
            <person name="Scott M.A."/>
            <person name="Spackman E."/>
            <person name="Goraichik I."/>
            <person name="Dimitrov K.M."/>
            <person name="Suarez D.L."/>
            <person name="Swayne D.E."/>
        </authorList>
    </citation>
    <scope>NUCLEOTIDE SEQUENCE [LARGE SCALE GENOMIC DNA]</scope>
    <source>
        <strain evidence="1 2">DSM 19625</strain>
    </source>
</reference>
<keyword evidence="2" id="KW-1185">Reference proteome</keyword>
<name>A0A1W2DS53_9SPHI</name>